<dbReference type="AlphaFoldDB" id="A0A0A9D734"/>
<dbReference type="EMBL" id="GBRH01216420">
    <property type="protein sequence ID" value="JAD81475.1"/>
    <property type="molecule type" value="Transcribed_RNA"/>
</dbReference>
<protein>
    <submittedName>
        <fullName evidence="1">Uncharacterized protein</fullName>
    </submittedName>
</protein>
<proteinExistence type="predicted"/>
<reference evidence="1" key="1">
    <citation type="submission" date="2014-09" db="EMBL/GenBank/DDBJ databases">
        <authorList>
            <person name="Magalhaes I.L.F."/>
            <person name="Oliveira U."/>
            <person name="Santos F.R."/>
            <person name="Vidigal T.H.D.A."/>
            <person name="Brescovit A.D."/>
            <person name="Santos A.J."/>
        </authorList>
    </citation>
    <scope>NUCLEOTIDE SEQUENCE</scope>
    <source>
        <tissue evidence="1">Shoot tissue taken approximately 20 cm above the soil surface</tissue>
    </source>
</reference>
<organism evidence="1">
    <name type="scientific">Arundo donax</name>
    <name type="common">Giant reed</name>
    <name type="synonym">Donax arundinaceus</name>
    <dbReference type="NCBI Taxonomy" id="35708"/>
    <lineage>
        <taxon>Eukaryota</taxon>
        <taxon>Viridiplantae</taxon>
        <taxon>Streptophyta</taxon>
        <taxon>Embryophyta</taxon>
        <taxon>Tracheophyta</taxon>
        <taxon>Spermatophyta</taxon>
        <taxon>Magnoliopsida</taxon>
        <taxon>Liliopsida</taxon>
        <taxon>Poales</taxon>
        <taxon>Poaceae</taxon>
        <taxon>PACMAD clade</taxon>
        <taxon>Arundinoideae</taxon>
        <taxon>Arundineae</taxon>
        <taxon>Arundo</taxon>
    </lineage>
</organism>
<evidence type="ECO:0000313" key="1">
    <source>
        <dbReference type="EMBL" id="JAD81475.1"/>
    </source>
</evidence>
<accession>A0A0A9D734</accession>
<reference evidence="1" key="2">
    <citation type="journal article" date="2015" name="Data Brief">
        <title>Shoot transcriptome of the giant reed, Arundo donax.</title>
        <authorList>
            <person name="Barrero R.A."/>
            <person name="Guerrero F.D."/>
            <person name="Moolhuijzen P."/>
            <person name="Goolsby J.A."/>
            <person name="Tidwell J."/>
            <person name="Bellgard S.E."/>
            <person name="Bellgard M.I."/>
        </authorList>
    </citation>
    <scope>NUCLEOTIDE SEQUENCE</scope>
    <source>
        <tissue evidence="1">Shoot tissue taken approximately 20 cm above the soil surface</tissue>
    </source>
</reference>
<name>A0A0A9D734_ARUDO</name>
<sequence length="51" mass="5591">MLHPRSSPCCADYCFVTGRSPSPHNLQHNTRAIKNFLSRFPTAAGAGTSWT</sequence>